<organism evidence="1 2">
    <name type="scientific">Didymodactylos carnosus</name>
    <dbReference type="NCBI Taxonomy" id="1234261"/>
    <lineage>
        <taxon>Eukaryota</taxon>
        <taxon>Metazoa</taxon>
        <taxon>Spiralia</taxon>
        <taxon>Gnathifera</taxon>
        <taxon>Rotifera</taxon>
        <taxon>Eurotatoria</taxon>
        <taxon>Bdelloidea</taxon>
        <taxon>Philodinida</taxon>
        <taxon>Philodinidae</taxon>
        <taxon>Didymodactylos</taxon>
    </lineage>
</organism>
<feature type="non-terminal residue" evidence="1">
    <location>
        <position position="1"/>
    </location>
</feature>
<dbReference type="Proteomes" id="UP000681722">
    <property type="component" value="Unassembled WGS sequence"/>
</dbReference>
<name>A0A8S2ZYV5_9BILA</name>
<sequence length="23" mass="2453">MSKADWLTIDQSGEFSPDILGAA</sequence>
<dbReference type="EMBL" id="CAJOBC010155102">
    <property type="protein sequence ID" value="CAF4683619.1"/>
    <property type="molecule type" value="Genomic_DNA"/>
</dbReference>
<comment type="caution">
    <text evidence="1">The sequence shown here is derived from an EMBL/GenBank/DDBJ whole genome shotgun (WGS) entry which is preliminary data.</text>
</comment>
<protein>
    <submittedName>
        <fullName evidence="1">Uncharacterized protein</fullName>
    </submittedName>
</protein>
<proteinExistence type="predicted"/>
<evidence type="ECO:0000313" key="2">
    <source>
        <dbReference type="Proteomes" id="UP000681722"/>
    </source>
</evidence>
<gene>
    <name evidence="1" type="ORF">SRO942_LOCUS51112</name>
</gene>
<dbReference type="AlphaFoldDB" id="A0A8S2ZYV5"/>
<reference evidence="1" key="1">
    <citation type="submission" date="2021-02" db="EMBL/GenBank/DDBJ databases">
        <authorList>
            <person name="Nowell W R."/>
        </authorList>
    </citation>
    <scope>NUCLEOTIDE SEQUENCE</scope>
</reference>
<evidence type="ECO:0000313" key="1">
    <source>
        <dbReference type="EMBL" id="CAF4683619.1"/>
    </source>
</evidence>
<accession>A0A8S2ZYV5</accession>